<sequence length="151" mass="16946">MDHGEGGVVARGFRFYPTEEELISFYLKHKLHCSNTSRIQQIQQKEARGGRPSRLTSSGYWKATGSSSIVYSSSSSISSGAIGIKRTMVFYKGRAPTGKKTEWKMNEYKAFKKEASSKANSRPKEFSLCRLYIKSKCLRAFDRRPSGVGIS</sequence>
<dbReference type="EMBL" id="LEKV01002345">
    <property type="protein sequence ID" value="KVI03531.1"/>
    <property type="molecule type" value="Genomic_DNA"/>
</dbReference>
<comment type="caution">
    <text evidence="6">The sequence shown here is derived from an EMBL/GenBank/DDBJ whole genome shotgun (WGS) entry which is preliminary data.</text>
</comment>
<dbReference type="GO" id="GO:0006355">
    <property type="term" value="P:regulation of DNA-templated transcription"/>
    <property type="evidence" value="ECO:0007669"/>
    <property type="project" value="InterPro"/>
</dbReference>
<evidence type="ECO:0000256" key="1">
    <source>
        <dbReference type="ARBA" id="ARBA00023015"/>
    </source>
</evidence>
<dbReference type="Pfam" id="PF02365">
    <property type="entry name" value="NAM"/>
    <property type="match status" value="1"/>
</dbReference>
<proteinExistence type="predicted"/>
<dbReference type="Gene3D" id="2.170.150.80">
    <property type="entry name" value="NAC domain"/>
    <property type="match status" value="1"/>
</dbReference>
<evidence type="ECO:0000313" key="7">
    <source>
        <dbReference type="Proteomes" id="UP000243975"/>
    </source>
</evidence>
<evidence type="ECO:0000259" key="5">
    <source>
        <dbReference type="PROSITE" id="PS51005"/>
    </source>
</evidence>
<keyword evidence="7" id="KW-1185">Reference proteome</keyword>
<dbReference type="PROSITE" id="PS51005">
    <property type="entry name" value="NAC"/>
    <property type="match status" value="1"/>
</dbReference>
<dbReference type="InterPro" id="IPR036093">
    <property type="entry name" value="NAC_dom_sf"/>
</dbReference>
<feature type="domain" description="NAC" evidence="5">
    <location>
        <begin position="1"/>
        <end position="134"/>
    </location>
</feature>
<keyword evidence="4" id="KW-0539">Nucleus</keyword>
<protein>
    <submittedName>
        <fullName evidence="6">No apical meristem (NAM) protein</fullName>
    </submittedName>
</protein>
<accession>A0A103Y6Q8</accession>
<dbReference type="PANTHER" id="PTHR31744:SF220">
    <property type="entry name" value="LOW QUALITY PROTEIN: NAC DOMAIN-CONTAINING PROTEIN 90-LIKE"/>
    <property type="match status" value="1"/>
</dbReference>
<evidence type="ECO:0000256" key="4">
    <source>
        <dbReference type="ARBA" id="ARBA00023242"/>
    </source>
</evidence>
<evidence type="ECO:0000313" key="6">
    <source>
        <dbReference type="EMBL" id="KVI03531.1"/>
    </source>
</evidence>
<keyword evidence="3" id="KW-0804">Transcription</keyword>
<evidence type="ECO:0000256" key="2">
    <source>
        <dbReference type="ARBA" id="ARBA00023125"/>
    </source>
</evidence>
<dbReference type="SUPFAM" id="SSF101941">
    <property type="entry name" value="NAC domain"/>
    <property type="match status" value="1"/>
</dbReference>
<keyword evidence="2" id="KW-0238">DNA-binding</keyword>
<dbReference type="AlphaFoldDB" id="A0A103Y6Q8"/>
<reference evidence="6 7" key="1">
    <citation type="journal article" date="2016" name="Sci. Rep.">
        <title>The genome sequence of the outbreeding globe artichoke constructed de novo incorporating a phase-aware low-pass sequencing strategy of F1 progeny.</title>
        <authorList>
            <person name="Scaglione D."/>
            <person name="Reyes-Chin-Wo S."/>
            <person name="Acquadro A."/>
            <person name="Froenicke L."/>
            <person name="Portis E."/>
            <person name="Beitel C."/>
            <person name="Tirone M."/>
            <person name="Mauro R."/>
            <person name="Lo Monaco A."/>
            <person name="Mauromicale G."/>
            <person name="Faccioli P."/>
            <person name="Cattivelli L."/>
            <person name="Rieseberg L."/>
            <person name="Michelmore R."/>
            <person name="Lanteri S."/>
        </authorList>
    </citation>
    <scope>NUCLEOTIDE SEQUENCE [LARGE SCALE GENOMIC DNA]</scope>
    <source>
        <strain evidence="6">2C</strain>
    </source>
</reference>
<organism evidence="6 7">
    <name type="scientific">Cynara cardunculus var. scolymus</name>
    <name type="common">Globe artichoke</name>
    <name type="synonym">Cynara scolymus</name>
    <dbReference type="NCBI Taxonomy" id="59895"/>
    <lineage>
        <taxon>Eukaryota</taxon>
        <taxon>Viridiplantae</taxon>
        <taxon>Streptophyta</taxon>
        <taxon>Embryophyta</taxon>
        <taxon>Tracheophyta</taxon>
        <taxon>Spermatophyta</taxon>
        <taxon>Magnoliopsida</taxon>
        <taxon>eudicotyledons</taxon>
        <taxon>Gunneridae</taxon>
        <taxon>Pentapetalae</taxon>
        <taxon>asterids</taxon>
        <taxon>campanulids</taxon>
        <taxon>Asterales</taxon>
        <taxon>Asteraceae</taxon>
        <taxon>Carduoideae</taxon>
        <taxon>Cardueae</taxon>
        <taxon>Carduinae</taxon>
        <taxon>Cynara</taxon>
    </lineage>
</organism>
<dbReference type="Gramene" id="KVI03531">
    <property type="protein sequence ID" value="KVI03531"/>
    <property type="gene ID" value="Ccrd_018174"/>
</dbReference>
<dbReference type="InterPro" id="IPR003441">
    <property type="entry name" value="NAC-dom"/>
</dbReference>
<dbReference type="PANTHER" id="PTHR31744">
    <property type="entry name" value="PROTEIN CUP-SHAPED COTYLEDON 2-RELATED"/>
    <property type="match status" value="1"/>
</dbReference>
<dbReference type="GO" id="GO:0003677">
    <property type="term" value="F:DNA binding"/>
    <property type="evidence" value="ECO:0007669"/>
    <property type="project" value="UniProtKB-KW"/>
</dbReference>
<gene>
    <name evidence="6" type="ORF">Ccrd_018174</name>
</gene>
<dbReference type="Proteomes" id="UP000243975">
    <property type="component" value="Unassembled WGS sequence"/>
</dbReference>
<keyword evidence="1" id="KW-0805">Transcription regulation</keyword>
<dbReference type="STRING" id="59895.A0A103Y6Q8"/>
<evidence type="ECO:0000256" key="3">
    <source>
        <dbReference type="ARBA" id="ARBA00023163"/>
    </source>
</evidence>
<name>A0A103Y6Q8_CYNCS</name>
<dbReference type="OMA" id="CIRIWIW"/>